<sequence length="141" mass="16753">MLCTFDYHAFYRHRGHLVRENNGTWKDLTRNAEPFTHQQLKSRFSRWKNAPADTGDFEIIHTFDYASEDDLHDAIKLIEDFNTSEDVDGDKYKSRGNRYNRDDITQAINAGQSQRYITEKYGISRRQYFYVKSLINKDNSK</sequence>
<evidence type="ECO:0000313" key="2">
    <source>
        <dbReference type="EMBL" id="PZT66797.1"/>
    </source>
</evidence>
<dbReference type="EMBL" id="AAVTXU010000036">
    <property type="protein sequence ID" value="EGE1988160.1"/>
    <property type="molecule type" value="Genomic_DNA"/>
</dbReference>
<dbReference type="EMBL" id="CP122634">
    <property type="protein sequence ID" value="WHI00019.1"/>
    <property type="molecule type" value="Genomic_DNA"/>
</dbReference>
<accession>A0A0K5KB08</accession>
<dbReference type="Proteomes" id="UP001179946">
    <property type="component" value="Chromosome"/>
</dbReference>
<organism evidence="2 4">
    <name type="scientific">Escherichia coli</name>
    <dbReference type="NCBI Taxonomy" id="562"/>
    <lineage>
        <taxon>Bacteria</taxon>
        <taxon>Pseudomonadati</taxon>
        <taxon>Pseudomonadota</taxon>
        <taxon>Gammaproteobacteria</taxon>
        <taxon>Enterobacterales</taxon>
        <taxon>Enterobacteriaceae</taxon>
        <taxon>Escherichia</taxon>
    </lineage>
</organism>
<evidence type="ECO:0000313" key="1">
    <source>
        <dbReference type="EMBL" id="EGE1988160.1"/>
    </source>
</evidence>
<reference evidence="1" key="1">
    <citation type="submission" date="2018-05" db="EMBL/GenBank/DDBJ databases">
        <authorList>
            <person name="Ashton P.M."/>
            <person name="Dallman T."/>
            <person name="Nair S."/>
            <person name="De Pinna E."/>
            <person name="Peters T."/>
            <person name="Grant K."/>
        </authorList>
    </citation>
    <scope>NUCLEOTIDE SEQUENCE</scope>
    <source>
        <strain evidence="1">412057</strain>
    </source>
</reference>
<protein>
    <submittedName>
        <fullName evidence="2">Uncharacterized protein</fullName>
    </submittedName>
</protein>
<name>A0A0K5KB08_ECOLX</name>
<dbReference type="Proteomes" id="UP000854059">
    <property type="component" value="Unassembled WGS sequence"/>
</dbReference>
<dbReference type="Proteomes" id="UP000249482">
    <property type="component" value="Unassembled WGS sequence"/>
</dbReference>
<reference evidence="2 4" key="2">
    <citation type="submission" date="2018-06" db="EMBL/GenBank/DDBJ databases">
        <title>Draft genome sequence of mcr-1-harboring Escherichia coli isolated from wound infection of a hospitalized patient, in Bolivia.</title>
        <authorList>
            <person name="Munoz M.E."/>
            <person name="Moura Q."/>
            <person name="Ventura P.R.M."/>
            <person name="Bustos L.R."/>
            <person name="Ovando B.G."/>
            <person name="Terrazas D.I.V."/>
            <person name="Yarhui N.B."/>
            <person name="Cerdeira L."/>
            <person name="Lincopan N."/>
        </authorList>
    </citation>
    <scope>NUCLEOTIDE SEQUENCE [LARGE SCALE GENOMIC DNA]</scope>
    <source>
        <strain evidence="2 4">EcMLT</strain>
    </source>
</reference>
<gene>
    <name evidence="1" type="ORF">DL968_11015</name>
    <name evidence="2" type="ORF">DNQ45_08340</name>
    <name evidence="3" type="ORF">QDW62_14680</name>
</gene>
<proteinExistence type="predicted"/>
<evidence type="ECO:0000313" key="3">
    <source>
        <dbReference type="EMBL" id="WHI00019.1"/>
    </source>
</evidence>
<dbReference type="RefSeq" id="WP_000882668.1">
    <property type="nucleotide sequence ID" value="NZ_AP019675.1"/>
</dbReference>
<dbReference type="EMBL" id="QKWZ01000187">
    <property type="protein sequence ID" value="PZT66797.1"/>
    <property type="molecule type" value="Genomic_DNA"/>
</dbReference>
<dbReference type="AlphaFoldDB" id="A0A0K5KB08"/>
<evidence type="ECO:0000313" key="4">
    <source>
        <dbReference type="Proteomes" id="UP000249482"/>
    </source>
</evidence>
<reference evidence="3" key="3">
    <citation type="journal article" date="2023" name="Front. Microbiol.">
        <title>Virotyping and genetic antimicrobial susceptibility testing of porcine ETEC/STEC strains and associated plasmid types.</title>
        <authorList>
            <person name="Vereecke N."/>
            <person name="Van Hoorde S."/>
            <person name="Sperling D."/>
            <person name="Theuns S."/>
            <person name="Devriendt B."/>
            <person name="Cox E."/>
        </authorList>
    </citation>
    <scope>NUCLEOTIDE SEQUENCE</scope>
    <source>
        <strain evidence="3">ETEC4085</strain>
    </source>
</reference>